<dbReference type="InterPro" id="IPR046450">
    <property type="entry name" value="PA_dom_sf"/>
</dbReference>
<evidence type="ECO:0000313" key="4">
    <source>
        <dbReference type="EMBL" id="GAY64405.1"/>
    </source>
</evidence>
<gene>
    <name evidence="4" type="ORF">CUMW_233300</name>
</gene>
<keyword evidence="2" id="KW-1133">Transmembrane helix</keyword>
<name>A0A2H5QJK6_CITUN</name>
<evidence type="ECO:0000256" key="2">
    <source>
        <dbReference type="SAM" id="Phobius"/>
    </source>
</evidence>
<dbReference type="Pfam" id="PF02225">
    <property type="entry name" value="PA"/>
    <property type="match status" value="1"/>
</dbReference>
<evidence type="ECO:0000256" key="1">
    <source>
        <dbReference type="ARBA" id="ARBA00023180"/>
    </source>
</evidence>
<keyword evidence="2" id="KW-0812">Transmembrane</keyword>
<comment type="caution">
    <text evidence="4">The sequence shown here is derived from an EMBL/GenBank/DDBJ whole genome shotgun (WGS) entry which is preliminary data.</text>
</comment>
<evidence type="ECO:0000259" key="3">
    <source>
        <dbReference type="Pfam" id="PF02225"/>
    </source>
</evidence>
<accession>A0A2H5QJK6</accession>
<organism evidence="4 5">
    <name type="scientific">Citrus unshiu</name>
    <name type="common">Satsuma mandarin</name>
    <name type="synonym">Citrus nobilis var. unshiu</name>
    <dbReference type="NCBI Taxonomy" id="55188"/>
    <lineage>
        <taxon>Eukaryota</taxon>
        <taxon>Viridiplantae</taxon>
        <taxon>Streptophyta</taxon>
        <taxon>Embryophyta</taxon>
        <taxon>Tracheophyta</taxon>
        <taxon>Spermatophyta</taxon>
        <taxon>Magnoliopsida</taxon>
        <taxon>eudicotyledons</taxon>
        <taxon>Gunneridae</taxon>
        <taxon>Pentapetalae</taxon>
        <taxon>rosids</taxon>
        <taxon>malvids</taxon>
        <taxon>Sapindales</taxon>
        <taxon>Rutaceae</taxon>
        <taxon>Aurantioideae</taxon>
        <taxon>Citrus</taxon>
    </lineage>
</organism>
<proteinExistence type="predicted"/>
<sequence>MQRELHLSPFKSRVSIIRLSSSSTSIPRSLPASFVVQLPSNLSKITAMPFLLFHSPAIDVARSGICGALHVADPPNACFPLSAVASNETNEINKFVLIIRGQCTFHCKIQNAQAAGYRAAIVYDDRDKLPKAQSFYLTYPEGINTFATFVSLEAVVYLKEHARGRAGECCIFPQSHAWVKFVRKIFLSGMAILTLIIMLFLIICKYITTGHSSRRHRQEQNQQLPRSLVNTLPGFVFSSAFRTIKMGKLSKSFPAHTASFVSSWS</sequence>
<dbReference type="Gene3D" id="3.50.30.30">
    <property type="match status" value="1"/>
</dbReference>
<feature type="domain" description="PA" evidence="3">
    <location>
        <begin position="73"/>
        <end position="154"/>
    </location>
</feature>
<dbReference type="EMBL" id="BDQV01000406">
    <property type="protein sequence ID" value="GAY64405.1"/>
    <property type="molecule type" value="Genomic_DNA"/>
</dbReference>
<dbReference type="SUPFAM" id="SSF52025">
    <property type="entry name" value="PA domain"/>
    <property type="match status" value="1"/>
</dbReference>
<dbReference type="AlphaFoldDB" id="A0A2H5QJK6"/>
<reference evidence="4 5" key="1">
    <citation type="journal article" date="2017" name="Front. Genet.">
        <title>Draft sequencing of the heterozygous diploid genome of Satsuma (Citrus unshiu Marc.) using a hybrid assembly approach.</title>
        <authorList>
            <person name="Shimizu T."/>
            <person name="Tanizawa Y."/>
            <person name="Mochizuki T."/>
            <person name="Nagasaki H."/>
            <person name="Yoshioka T."/>
            <person name="Toyoda A."/>
            <person name="Fujiyama A."/>
            <person name="Kaminuma E."/>
            <person name="Nakamura Y."/>
        </authorList>
    </citation>
    <scope>NUCLEOTIDE SEQUENCE [LARGE SCALE GENOMIC DNA]</scope>
    <source>
        <strain evidence="5">cv. Miyagawa wase</strain>
    </source>
</reference>
<dbReference type="Proteomes" id="UP000236630">
    <property type="component" value="Unassembled WGS sequence"/>
</dbReference>
<keyword evidence="2" id="KW-0472">Membrane</keyword>
<dbReference type="InterPro" id="IPR003137">
    <property type="entry name" value="PA_domain"/>
</dbReference>
<evidence type="ECO:0000313" key="5">
    <source>
        <dbReference type="Proteomes" id="UP000236630"/>
    </source>
</evidence>
<feature type="transmembrane region" description="Helical" evidence="2">
    <location>
        <begin position="185"/>
        <end position="207"/>
    </location>
</feature>
<keyword evidence="1" id="KW-0325">Glycoprotein</keyword>
<keyword evidence="5" id="KW-1185">Reference proteome</keyword>
<dbReference type="STRING" id="55188.A0A2H5QJK6"/>
<protein>
    <recommendedName>
        <fullName evidence="3">PA domain-containing protein</fullName>
    </recommendedName>
</protein>